<accession>A0A915DM48</accession>
<protein>
    <submittedName>
        <fullName evidence="3">Uncharacterized protein</fullName>
    </submittedName>
</protein>
<evidence type="ECO:0000313" key="3">
    <source>
        <dbReference type="WBParaSite" id="jg21524"/>
    </source>
</evidence>
<name>A0A915DM48_9BILA</name>
<dbReference type="AlphaFoldDB" id="A0A915DM48"/>
<proteinExistence type="predicted"/>
<evidence type="ECO:0000313" key="2">
    <source>
        <dbReference type="Proteomes" id="UP000887574"/>
    </source>
</evidence>
<keyword evidence="2" id="KW-1185">Reference proteome</keyword>
<feature type="region of interest" description="Disordered" evidence="1">
    <location>
        <begin position="14"/>
        <end position="51"/>
    </location>
</feature>
<dbReference type="WBParaSite" id="jg21524">
    <property type="protein sequence ID" value="jg21524"/>
    <property type="gene ID" value="jg21524"/>
</dbReference>
<sequence length="112" mass="12715">MDANKRRAEALKAYHAEAKAKKQRRAEQLRKGWAASAASRPPATPKQPSLRKRLELAEYQLIKKDTLLLEKDTIIASLRDQLNQKDATLKQCHDKAIAKQQIIDELKNSVAE</sequence>
<feature type="compositionally biased region" description="Basic and acidic residues" evidence="1">
    <location>
        <begin position="14"/>
        <end position="30"/>
    </location>
</feature>
<evidence type="ECO:0000256" key="1">
    <source>
        <dbReference type="SAM" id="MobiDB-lite"/>
    </source>
</evidence>
<reference evidence="3" key="1">
    <citation type="submission" date="2022-11" db="UniProtKB">
        <authorList>
            <consortium name="WormBaseParasite"/>
        </authorList>
    </citation>
    <scope>IDENTIFICATION</scope>
</reference>
<dbReference type="Proteomes" id="UP000887574">
    <property type="component" value="Unplaced"/>
</dbReference>
<organism evidence="2 3">
    <name type="scientific">Ditylenchus dipsaci</name>
    <dbReference type="NCBI Taxonomy" id="166011"/>
    <lineage>
        <taxon>Eukaryota</taxon>
        <taxon>Metazoa</taxon>
        <taxon>Ecdysozoa</taxon>
        <taxon>Nematoda</taxon>
        <taxon>Chromadorea</taxon>
        <taxon>Rhabditida</taxon>
        <taxon>Tylenchina</taxon>
        <taxon>Tylenchomorpha</taxon>
        <taxon>Sphaerularioidea</taxon>
        <taxon>Anguinidae</taxon>
        <taxon>Anguininae</taxon>
        <taxon>Ditylenchus</taxon>
    </lineage>
</organism>